<dbReference type="PANTHER" id="PTHR43848">
    <property type="entry name" value="PUTRESCINE TRANSPORT SYSTEM PERMEASE PROTEIN POTI"/>
    <property type="match status" value="1"/>
</dbReference>
<feature type="domain" description="ABC transmembrane type-1" evidence="9">
    <location>
        <begin position="60"/>
        <end position="256"/>
    </location>
</feature>
<keyword evidence="6 8" id="KW-1133">Transmembrane helix</keyword>
<evidence type="ECO:0000256" key="4">
    <source>
        <dbReference type="ARBA" id="ARBA00022475"/>
    </source>
</evidence>
<dbReference type="InterPro" id="IPR051789">
    <property type="entry name" value="Bact_Polyamine_Transport"/>
</dbReference>
<feature type="transmembrane region" description="Helical" evidence="8">
    <location>
        <begin position="207"/>
        <end position="226"/>
    </location>
</feature>
<organism evidence="10 11">
    <name type="scientific">Falsiroseomonas stagni DSM 19981</name>
    <dbReference type="NCBI Taxonomy" id="1123062"/>
    <lineage>
        <taxon>Bacteria</taxon>
        <taxon>Pseudomonadati</taxon>
        <taxon>Pseudomonadota</taxon>
        <taxon>Alphaproteobacteria</taxon>
        <taxon>Acetobacterales</taxon>
        <taxon>Roseomonadaceae</taxon>
        <taxon>Falsiroseomonas</taxon>
    </lineage>
</organism>
<dbReference type="AlphaFoldDB" id="A0A1I3ZIZ2"/>
<evidence type="ECO:0000256" key="2">
    <source>
        <dbReference type="ARBA" id="ARBA00007069"/>
    </source>
</evidence>
<sequence>MRRASRLAVPLGLGFAFLYLPILLMVLFSFNDSRLVTSFTGFSTRWYFALWENEALMGAAVLSLRIAAVSATMATLLGVVAGFALARMGRFRGRAAFAGAMAAPLVMPEVITGLSLLLMFVAMEQAFGFPAGRGADTVAIAHATFGAAYVAVVVQARLADFDTSLEEAAMDLGARPWKVFFLITLPLIAPAIAAGWLLAFTLSLDDLVIASFVSGPGASTLPMVIFSAVRLGLTPDLYALATLLVAVVAIGIGIAAWVAFPRRPG</sequence>
<feature type="transmembrane region" description="Helical" evidence="8">
    <location>
        <begin position="7"/>
        <end position="30"/>
    </location>
</feature>
<comment type="similarity">
    <text evidence="2">Belongs to the binding-protein-dependent transport system permease family. CysTW subfamily.</text>
</comment>
<evidence type="ECO:0000259" key="9">
    <source>
        <dbReference type="PROSITE" id="PS50928"/>
    </source>
</evidence>
<evidence type="ECO:0000256" key="6">
    <source>
        <dbReference type="ARBA" id="ARBA00022989"/>
    </source>
</evidence>
<keyword evidence="11" id="KW-1185">Reference proteome</keyword>
<keyword evidence="5 8" id="KW-0812">Transmembrane</keyword>
<evidence type="ECO:0000256" key="8">
    <source>
        <dbReference type="RuleBase" id="RU363032"/>
    </source>
</evidence>
<dbReference type="InterPro" id="IPR035906">
    <property type="entry name" value="MetI-like_sf"/>
</dbReference>
<evidence type="ECO:0000313" key="11">
    <source>
        <dbReference type="Proteomes" id="UP000199473"/>
    </source>
</evidence>
<dbReference type="CDD" id="cd06261">
    <property type="entry name" value="TM_PBP2"/>
    <property type="match status" value="1"/>
</dbReference>
<feature type="transmembrane region" description="Helical" evidence="8">
    <location>
        <begin position="238"/>
        <end position="260"/>
    </location>
</feature>
<dbReference type="InterPro" id="IPR000515">
    <property type="entry name" value="MetI-like"/>
</dbReference>
<dbReference type="GO" id="GO:0005886">
    <property type="term" value="C:plasma membrane"/>
    <property type="evidence" value="ECO:0007669"/>
    <property type="project" value="UniProtKB-SubCell"/>
</dbReference>
<dbReference type="Pfam" id="PF00528">
    <property type="entry name" value="BPD_transp_1"/>
    <property type="match status" value="1"/>
</dbReference>
<proteinExistence type="inferred from homology"/>
<evidence type="ECO:0000256" key="5">
    <source>
        <dbReference type="ARBA" id="ARBA00022692"/>
    </source>
</evidence>
<dbReference type="Gene3D" id="1.10.3720.10">
    <property type="entry name" value="MetI-like"/>
    <property type="match status" value="1"/>
</dbReference>
<dbReference type="PANTHER" id="PTHR43848:SF2">
    <property type="entry name" value="PUTRESCINE TRANSPORT SYSTEM PERMEASE PROTEIN POTI"/>
    <property type="match status" value="1"/>
</dbReference>
<evidence type="ECO:0000256" key="7">
    <source>
        <dbReference type="ARBA" id="ARBA00023136"/>
    </source>
</evidence>
<dbReference type="OrthoDB" id="9782004at2"/>
<comment type="subcellular location">
    <subcellularLocation>
        <location evidence="1 8">Cell membrane</location>
        <topology evidence="1 8">Multi-pass membrane protein</topology>
    </subcellularLocation>
</comment>
<reference evidence="10 11" key="1">
    <citation type="submission" date="2016-10" db="EMBL/GenBank/DDBJ databases">
        <authorList>
            <person name="de Groot N.N."/>
        </authorList>
    </citation>
    <scope>NUCLEOTIDE SEQUENCE [LARGE SCALE GENOMIC DNA]</scope>
    <source>
        <strain evidence="10 11">DSM 19981</strain>
    </source>
</reference>
<feature type="transmembrane region" description="Helical" evidence="8">
    <location>
        <begin position="179"/>
        <end position="201"/>
    </location>
</feature>
<evidence type="ECO:0000256" key="3">
    <source>
        <dbReference type="ARBA" id="ARBA00022448"/>
    </source>
</evidence>
<dbReference type="PROSITE" id="PS50928">
    <property type="entry name" value="ABC_TM1"/>
    <property type="match status" value="1"/>
</dbReference>
<gene>
    <name evidence="10" type="ORF">SAMN02745775_102521</name>
</gene>
<dbReference type="EMBL" id="FOSQ01000002">
    <property type="protein sequence ID" value="SFK43539.1"/>
    <property type="molecule type" value="Genomic_DNA"/>
</dbReference>
<keyword evidence="4" id="KW-1003">Cell membrane</keyword>
<accession>A0A1I3ZIZ2</accession>
<evidence type="ECO:0000256" key="1">
    <source>
        <dbReference type="ARBA" id="ARBA00004651"/>
    </source>
</evidence>
<dbReference type="RefSeq" id="WP_092958663.1">
    <property type="nucleotide sequence ID" value="NZ_FOSQ01000002.1"/>
</dbReference>
<dbReference type="STRING" id="1123062.SAMN02745775_102521"/>
<protein>
    <submittedName>
        <fullName evidence="10">Putrescine transport system permease protein</fullName>
    </submittedName>
</protein>
<dbReference type="Proteomes" id="UP000199473">
    <property type="component" value="Unassembled WGS sequence"/>
</dbReference>
<feature type="transmembrane region" description="Helical" evidence="8">
    <location>
        <begin position="140"/>
        <end position="158"/>
    </location>
</feature>
<evidence type="ECO:0000313" key="10">
    <source>
        <dbReference type="EMBL" id="SFK43539.1"/>
    </source>
</evidence>
<name>A0A1I3ZIZ2_9PROT</name>
<feature type="transmembrane region" description="Helical" evidence="8">
    <location>
        <begin position="55"/>
        <end position="85"/>
    </location>
</feature>
<dbReference type="SUPFAM" id="SSF161098">
    <property type="entry name" value="MetI-like"/>
    <property type="match status" value="1"/>
</dbReference>
<dbReference type="GO" id="GO:0055085">
    <property type="term" value="P:transmembrane transport"/>
    <property type="evidence" value="ECO:0007669"/>
    <property type="project" value="InterPro"/>
</dbReference>
<keyword evidence="7 8" id="KW-0472">Membrane</keyword>
<keyword evidence="3 8" id="KW-0813">Transport</keyword>
<feature type="transmembrane region" description="Helical" evidence="8">
    <location>
        <begin position="97"/>
        <end position="120"/>
    </location>
</feature>